<dbReference type="Proteomes" id="UP001549204">
    <property type="component" value="Unassembled WGS sequence"/>
</dbReference>
<evidence type="ECO:0000313" key="1">
    <source>
        <dbReference type="EMBL" id="MET3577652.1"/>
    </source>
</evidence>
<keyword evidence="2" id="KW-1185">Reference proteome</keyword>
<accession>A0ABV2GHF2</accession>
<reference evidence="1 2" key="1">
    <citation type="submission" date="2024-06" db="EMBL/GenBank/DDBJ databases">
        <title>Genomic Encyclopedia of Type Strains, Phase IV (KMG-IV): sequencing the most valuable type-strain genomes for metagenomic binning, comparative biology and taxonomic classification.</title>
        <authorList>
            <person name="Goeker M."/>
        </authorList>
    </citation>
    <scope>NUCLEOTIDE SEQUENCE [LARGE SCALE GENOMIC DNA]</scope>
    <source>
        <strain evidence="1 2">DSM 100022</strain>
    </source>
</reference>
<sequence length="68" mass="7628">MSAQDTNSRSKGVELFELTPIAVGGDPVSLENKIWLTRQEHFEAVRYWNRAIAILRKAALEKAARTDG</sequence>
<gene>
    <name evidence="1" type="ORF">ABID19_000667</name>
</gene>
<dbReference type="RefSeq" id="WP_354487958.1">
    <property type="nucleotide sequence ID" value="NZ_JBEPMC010000001.1"/>
</dbReference>
<dbReference type="EMBL" id="JBEPMC010000001">
    <property type="protein sequence ID" value="MET3577652.1"/>
    <property type="molecule type" value="Genomic_DNA"/>
</dbReference>
<comment type="caution">
    <text evidence="1">The sequence shown here is derived from an EMBL/GenBank/DDBJ whole genome shotgun (WGS) entry which is preliminary data.</text>
</comment>
<protein>
    <submittedName>
        <fullName evidence="1">Uncharacterized protein</fullName>
    </submittedName>
</protein>
<name>A0ABV2GHF2_9HYPH</name>
<organism evidence="1 2">
    <name type="scientific">Mesorhizobium robiniae</name>
    <dbReference type="NCBI Taxonomy" id="559315"/>
    <lineage>
        <taxon>Bacteria</taxon>
        <taxon>Pseudomonadati</taxon>
        <taxon>Pseudomonadota</taxon>
        <taxon>Alphaproteobacteria</taxon>
        <taxon>Hyphomicrobiales</taxon>
        <taxon>Phyllobacteriaceae</taxon>
        <taxon>Mesorhizobium</taxon>
    </lineage>
</organism>
<proteinExistence type="predicted"/>
<evidence type="ECO:0000313" key="2">
    <source>
        <dbReference type="Proteomes" id="UP001549204"/>
    </source>
</evidence>